<protein>
    <submittedName>
        <fullName evidence="5">Uncharacterized protein</fullName>
    </submittedName>
</protein>
<keyword evidence="6" id="KW-1185">Reference proteome</keyword>
<keyword evidence="2" id="KW-0732">Signal</keyword>
<dbReference type="PROSITE" id="PS51257">
    <property type="entry name" value="PROKAR_LIPOPROTEIN"/>
    <property type="match status" value="1"/>
</dbReference>
<proteinExistence type="predicted"/>
<accession>A0A2K3US95</accession>
<dbReference type="InterPro" id="IPR056826">
    <property type="entry name" value="Agd3_CE"/>
</dbReference>
<dbReference type="Pfam" id="PF25116">
    <property type="entry name" value="CBM87_Agd3"/>
    <property type="match status" value="1"/>
</dbReference>
<comment type="caution">
    <text evidence="5">The sequence shown here is derived from an EMBL/GenBank/DDBJ whole genome shotgun (WGS) entry which is preliminary data.</text>
</comment>
<dbReference type="AlphaFoldDB" id="A0A2K3US95"/>
<feature type="signal peptide" evidence="2">
    <location>
        <begin position="1"/>
        <end position="27"/>
    </location>
</feature>
<dbReference type="Pfam" id="PF25115">
    <property type="entry name" value="Agd3_CE"/>
    <property type="match status" value="1"/>
</dbReference>
<sequence>MSIRPATLSTALTLSLLVACTSAPPPAQPGAAEEEAGAAAHQHAAPSIGLSAPEVPRTPNLQRLPAQSGPRINIWRLGPQAITANPNLLNLRMLIITAGVADPNLAAARALLDQAAVPYDVLDAATTPLTEDSLMVAADGSGRYQGVILTNNALVFQNTDGSYANALTPDEWATLWQYERTFKVRQLSMYTFPSNWPEDYGLRYIEGSASATADLRAASGQTVLADLRAGAVLPVRYAYNYPASVLDPGQWSAAGLSAVRPVLTDAAQPGRVFAAESTTTDGRERLALTMAHNPNFLFSQLVNASLVRWVTRGLSLGEYRRYNQLDVDDWFLANDHYDATTRTIRPDAFRMSASDALSTRDQQTALQNTYDVARAFRFAIVFNGGGANTAAPLSCDAAVVSPDPLTSVSRCLAGSFDWVNHTRDHLYMDFLDYTQSLQQINRNKTIANTLGLVRSGRSLVTGDMSGLGYYNPAGDGDKTNFGLGASNPNFLRAGVDGGVQYLASNHSVDGQWDPACAGCGVKHPLSPSILLVPRWPTNIFYYATTPEEITVSYNAVYGPGGTRAYWDHNLSYQEILDKESDLALSHILSGAAFPHYMHAANLRQYAPGRSIASDWQHAVLSKYSAYSTLPLNTLSWDTLGQYVGRRTAFVKSNARAQVNYAAKTVTITSPTGGAVYMTGLTGTGSVLYGNQSIRYWNFAPNQTLTVVLR</sequence>
<evidence type="ECO:0000259" key="4">
    <source>
        <dbReference type="Pfam" id="PF25116"/>
    </source>
</evidence>
<organism evidence="5 6">
    <name type="scientific">Deinococcus koreensis</name>
    <dbReference type="NCBI Taxonomy" id="2054903"/>
    <lineage>
        <taxon>Bacteria</taxon>
        <taxon>Thermotogati</taxon>
        <taxon>Deinococcota</taxon>
        <taxon>Deinococci</taxon>
        <taxon>Deinococcales</taxon>
        <taxon>Deinococcaceae</taxon>
        <taxon>Deinococcus</taxon>
    </lineage>
</organism>
<evidence type="ECO:0000256" key="2">
    <source>
        <dbReference type="SAM" id="SignalP"/>
    </source>
</evidence>
<feature type="domain" description="Agd3 deacetylase" evidence="3">
    <location>
        <begin position="416"/>
        <end position="648"/>
    </location>
</feature>
<gene>
    <name evidence="5" type="ORF">CVO96_18445</name>
</gene>
<evidence type="ECO:0000259" key="3">
    <source>
        <dbReference type="Pfam" id="PF25115"/>
    </source>
</evidence>
<feature type="region of interest" description="Disordered" evidence="1">
    <location>
        <begin position="25"/>
        <end position="64"/>
    </location>
</feature>
<evidence type="ECO:0000256" key="1">
    <source>
        <dbReference type="SAM" id="MobiDB-lite"/>
    </source>
</evidence>
<feature type="domain" description="Agd3 CBM87" evidence="4">
    <location>
        <begin position="92"/>
        <end position="296"/>
    </location>
</feature>
<dbReference type="RefSeq" id="WP_103313935.1">
    <property type="nucleotide sequence ID" value="NZ_PPPD01000003.1"/>
</dbReference>
<name>A0A2K3US95_9DEIO</name>
<dbReference type="InterPro" id="IPR056827">
    <property type="entry name" value="CBM87_Agd3"/>
</dbReference>
<evidence type="ECO:0000313" key="5">
    <source>
        <dbReference type="EMBL" id="PNY79422.1"/>
    </source>
</evidence>
<dbReference type="Proteomes" id="UP000236379">
    <property type="component" value="Unassembled WGS sequence"/>
</dbReference>
<feature type="chain" id="PRO_5014388594" evidence="2">
    <location>
        <begin position="28"/>
        <end position="709"/>
    </location>
</feature>
<dbReference type="OrthoDB" id="53191at2"/>
<feature type="compositionally biased region" description="Low complexity" evidence="1">
    <location>
        <begin position="37"/>
        <end position="46"/>
    </location>
</feature>
<dbReference type="EMBL" id="PPPD01000003">
    <property type="protein sequence ID" value="PNY79422.1"/>
    <property type="molecule type" value="Genomic_DNA"/>
</dbReference>
<reference evidence="5 6" key="1">
    <citation type="submission" date="2018-01" db="EMBL/GenBank/DDBJ databases">
        <title>Deinococcus koreensis sp. nov., a radiation-resistant bacterium isolated from river water.</title>
        <authorList>
            <person name="Choi A."/>
        </authorList>
    </citation>
    <scope>NUCLEOTIDE SEQUENCE [LARGE SCALE GENOMIC DNA]</scope>
    <source>
        <strain evidence="5 6">SJW1-2</strain>
    </source>
</reference>
<evidence type="ECO:0000313" key="6">
    <source>
        <dbReference type="Proteomes" id="UP000236379"/>
    </source>
</evidence>